<dbReference type="Pfam" id="PF06094">
    <property type="entry name" value="GGACT"/>
    <property type="match status" value="1"/>
</dbReference>
<proteinExistence type="predicted"/>
<dbReference type="InterPro" id="IPR009288">
    <property type="entry name" value="AIG2-like_dom"/>
</dbReference>
<dbReference type="Proteomes" id="UP000777935">
    <property type="component" value="Unassembled WGS sequence"/>
</dbReference>
<feature type="domain" description="Gamma-glutamylcyclotransferase AIG2-like" evidence="2">
    <location>
        <begin position="4"/>
        <end position="58"/>
    </location>
</feature>
<keyword evidence="1" id="KW-0812">Transmembrane</keyword>
<keyword evidence="1" id="KW-0472">Membrane</keyword>
<keyword evidence="1" id="KW-1133">Transmembrane helix</keyword>
<dbReference type="RefSeq" id="WP_174138418.1">
    <property type="nucleotide sequence ID" value="NZ_JABUFE010000006.1"/>
</dbReference>
<keyword evidence="4" id="KW-1185">Reference proteome</keyword>
<reference evidence="3 4" key="1">
    <citation type="submission" date="2020-06" db="EMBL/GenBank/DDBJ databases">
        <title>Sulfitobacter algicola sp. nov., isolated from green algae.</title>
        <authorList>
            <person name="Wang C."/>
        </authorList>
    </citation>
    <scope>NUCLEOTIDE SEQUENCE [LARGE SCALE GENOMIC DNA]</scope>
    <source>
        <strain evidence="3 4">1151</strain>
    </source>
</reference>
<name>A0ABX2ISW2_9RHOB</name>
<dbReference type="EMBL" id="JABUFE010000006">
    <property type="protein sequence ID" value="NSX55415.1"/>
    <property type="molecule type" value="Genomic_DNA"/>
</dbReference>
<comment type="caution">
    <text evidence="3">The sequence shown here is derived from an EMBL/GenBank/DDBJ whole genome shotgun (WGS) entry which is preliminary data.</text>
</comment>
<evidence type="ECO:0000313" key="3">
    <source>
        <dbReference type="EMBL" id="NSX55415.1"/>
    </source>
</evidence>
<gene>
    <name evidence="3" type="ORF">HRQ87_11430</name>
</gene>
<accession>A0ABX2ISW2</accession>
<evidence type="ECO:0000259" key="2">
    <source>
        <dbReference type="Pfam" id="PF06094"/>
    </source>
</evidence>
<organism evidence="3 4">
    <name type="scientific">Parasulfitobacter algicola</name>
    <dbReference type="NCBI Taxonomy" id="2614809"/>
    <lineage>
        <taxon>Bacteria</taxon>
        <taxon>Pseudomonadati</taxon>
        <taxon>Pseudomonadota</taxon>
        <taxon>Alphaproteobacteria</taxon>
        <taxon>Rhodobacterales</taxon>
        <taxon>Roseobacteraceae</taxon>
        <taxon>Parasulfitobacter</taxon>
    </lineage>
</organism>
<evidence type="ECO:0000313" key="4">
    <source>
        <dbReference type="Proteomes" id="UP000777935"/>
    </source>
</evidence>
<protein>
    <submittedName>
        <fullName evidence="3">Gamma-glutamylcyclotransferase</fullName>
    </submittedName>
</protein>
<evidence type="ECO:0000256" key="1">
    <source>
        <dbReference type="SAM" id="Phobius"/>
    </source>
</evidence>
<dbReference type="Gene3D" id="3.10.490.10">
    <property type="entry name" value="Gamma-glutamyl cyclotransferase-like"/>
    <property type="match status" value="1"/>
</dbReference>
<feature type="transmembrane region" description="Helical" evidence="1">
    <location>
        <begin position="56"/>
        <end position="78"/>
    </location>
</feature>
<sequence length="97" mass="10820">MRKTDFPPLNAASLPAHKVCRAKSVAYPLLIENKEQSADGILVYNLQSKDIERLDYYEAVFLSIQGSLLMSILVVTLYRLGPIFQICKTANMTVTGI</sequence>